<dbReference type="InterPro" id="IPR011761">
    <property type="entry name" value="ATP-grasp"/>
</dbReference>
<dbReference type="EMBL" id="JBHTLU010000031">
    <property type="protein sequence ID" value="MFD1222581.1"/>
    <property type="molecule type" value="Genomic_DNA"/>
</dbReference>
<evidence type="ECO:0000313" key="4">
    <source>
        <dbReference type="Proteomes" id="UP001597180"/>
    </source>
</evidence>
<gene>
    <name evidence="3" type="ORF">ACFQ4B_20900</name>
</gene>
<evidence type="ECO:0000313" key="3">
    <source>
        <dbReference type="EMBL" id="MFD1222581.1"/>
    </source>
</evidence>
<dbReference type="Proteomes" id="UP001597180">
    <property type="component" value="Unassembled WGS sequence"/>
</dbReference>
<feature type="domain" description="ATP-grasp" evidence="2">
    <location>
        <begin position="168"/>
        <end position="406"/>
    </location>
</feature>
<dbReference type="Gene3D" id="3.30.470.20">
    <property type="entry name" value="ATP-grasp fold, B domain"/>
    <property type="match status" value="1"/>
</dbReference>
<dbReference type="NCBIfam" id="NF038074">
    <property type="entry name" value="fam_STM4014"/>
    <property type="match status" value="1"/>
</dbReference>
<accession>A0ABW3URP7</accession>
<evidence type="ECO:0000256" key="1">
    <source>
        <dbReference type="PROSITE-ProRule" id="PRU00409"/>
    </source>
</evidence>
<name>A0ABW3URP7_9BACL</name>
<evidence type="ECO:0000259" key="2">
    <source>
        <dbReference type="PROSITE" id="PS50975"/>
    </source>
</evidence>
<organism evidence="3 4">
    <name type="scientific">Paenibacillus vulneris</name>
    <dbReference type="NCBI Taxonomy" id="1133364"/>
    <lineage>
        <taxon>Bacteria</taxon>
        <taxon>Bacillati</taxon>
        <taxon>Bacillota</taxon>
        <taxon>Bacilli</taxon>
        <taxon>Bacillales</taxon>
        <taxon>Paenibacillaceae</taxon>
        <taxon>Paenibacillus</taxon>
    </lineage>
</organism>
<comment type="caution">
    <text evidence="3">The sequence shown here is derived from an EMBL/GenBank/DDBJ whole genome shotgun (WGS) entry which is preliminary data.</text>
</comment>
<sequence length="407" mass="45707">MGRKMILIGNPGNRRTTGLQAARAKLGLPPAILLSYQDLLQGRASLTSTVLMHGMSAEEPPLLRLDAPGEHFGVERDLIALGAPDAEADPADDRWIRFGDRPFQPMSVRIALNLKESKGKLYHPSQWFRGYCRLLSRLDREAKQLGLESEWMNAPQDIAAMFDKRYTYQVLSEAGLPVPRRLASPELIPDYQTLRELMSKERIYRIFIKLAAGSGACGVIAYQVNPVTGAESAVTTLRVENYQSRPPVFYNVKKLANNRDGSSIRQMVNWLLGHGAHTEQWIPKASYRDCTFDIRQLVVKGEACHGIARVSRTPITNLHLDSERKSFTEIELSRDVQSTVRHCAERTLAAFSHSSVAGIDVLLSSGAFRPYILDVNPFGDLLYHSRYEGHDPYEWEMIKTSLRSPMG</sequence>
<dbReference type="SUPFAM" id="SSF56059">
    <property type="entry name" value="Glutathione synthetase ATP-binding domain-like"/>
    <property type="match status" value="1"/>
</dbReference>
<keyword evidence="1" id="KW-0547">Nucleotide-binding</keyword>
<reference evidence="4" key="1">
    <citation type="journal article" date="2019" name="Int. J. Syst. Evol. Microbiol.">
        <title>The Global Catalogue of Microorganisms (GCM) 10K type strain sequencing project: providing services to taxonomists for standard genome sequencing and annotation.</title>
        <authorList>
            <consortium name="The Broad Institute Genomics Platform"/>
            <consortium name="The Broad Institute Genome Sequencing Center for Infectious Disease"/>
            <person name="Wu L."/>
            <person name="Ma J."/>
        </authorList>
    </citation>
    <scope>NUCLEOTIDE SEQUENCE [LARGE SCALE GENOMIC DNA]</scope>
    <source>
        <strain evidence="4">CCUG 53270</strain>
    </source>
</reference>
<proteinExistence type="predicted"/>
<dbReference type="RefSeq" id="WP_345588223.1">
    <property type="nucleotide sequence ID" value="NZ_BAABJG010000015.1"/>
</dbReference>
<dbReference type="InterPro" id="IPR047778">
    <property type="entry name" value="STM4014-like"/>
</dbReference>
<protein>
    <submittedName>
        <fullName evidence="3">STM4014 family protein</fullName>
    </submittedName>
</protein>
<keyword evidence="1" id="KW-0067">ATP-binding</keyword>
<keyword evidence="4" id="KW-1185">Reference proteome</keyword>
<dbReference type="PROSITE" id="PS50975">
    <property type="entry name" value="ATP_GRASP"/>
    <property type="match status" value="1"/>
</dbReference>